<keyword evidence="2" id="KW-1185">Reference proteome</keyword>
<dbReference type="Pfam" id="PF05635">
    <property type="entry name" value="23S_rRNA_IVP"/>
    <property type="match status" value="1"/>
</dbReference>
<evidence type="ECO:0000313" key="1">
    <source>
        <dbReference type="EMBL" id="OWK97596.1"/>
    </source>
</evidence>
<comment type="caution">
    <text evidence="1">The sequence shown here is derived from an EMBL/GenBank/DDBJ whole genome shotgun (WGS) entry which is preliminary data.</text>
</comment>
<dbReference type="SUPFAM" id="SSF158446">
    <property type="entry name" value="IVS-encoded protein-like"/>
    <property type="match status" value="1"/>
</dbReference>
<accession>A0A246B888</accession>
<dbReference type="EMBL" id="JASZ02000025">
    <property type="protein sequence ID" value="OWK97596.1"/>
    <property type="molecule type" value="Genomic_DNA"/>
</dbReference>
<sequence length="117" mass="13889">MEVWQNAMNLVDIIYAITKNFPKEEIFVLTSQIRRCAISIPSNIAEGFQRKNTREFIHFCYISQGSLSELETQLEIAKRQQYLSDTEEINNIIVMIRKQLFSLIKKLKLRIENEHRK</sequence>
<dbReference type="InterPro" id="IPR012657">
    <property type="entry name" value="23S_rRNA-intervening_sequence"/>
</dbReference>
<reference evidence="1 2" key="1">
    <citation type="submission" date="2014-01" db="EMBL/GenBank/DDBJ databases">
        <authorList>
            <consortium name="Genome Consortium for Active Teaching"/>
            <person name="Sontag T.C."/>
            <person name="Newman J.D."/>
        </authorList>
    </citation>
    <scope>NUCLEOTIDE SEQUENCE [LARGE SCALE GENOMIC DNA]</scope>
    <source>
        <strain evidence="1 2">DSM 19056</strain>
    </source>
</reference>
<protein>
    <submittedName>
        <fullName evidence="1">Four helix bundle protein</fullName>
    </submittedName>
</protein>
<dbReference type="PANTHER" id="PTHR38471:SF2">
    <property type="entry name" value="FOUR HELIX BUNDLE PROTEIN"/>
    <property type="match status" value="1"/>
</dbReference>
<dbReference type="PANTHER" id="PTHR38471">
    <property type="entry name" value="FOUR HELIX BUNDLE PROTEIN"/>
    <property type="match status" value="1"/>
</dbReference>
<dbReference type="Gene3D" id="1.20.1440.60">
    <property type="entry name" value="23S rRNA-intervening sequence"/>
    <property type="match status" value="1"/>
</dbReference>
<dbReference type="Proteomes" id="UP000197587">
    <property type="component" value="Unassembled WGS sequence"/>
</dbReference>
<dbReference type="NCBIfam" id="TIGR02436">
    <property type="entry name" value="four helix bundle protein"/>
    <property type="match status" value="1"/>
</dbReference>
<reference evidence="1 2" key="2">
    <citation type="submission" date="2017-05" db="EMBL/GenBank/DDBJ databases">
        <title>Genome of Chryseobacterium haifense.</title>
        <authorList>
            <person name="Newman J.D."/>
        </authorList>
    </citation>
    <scope>NUCLEOTIDE SEQUENCE [LARGE SCALE GENOMIC DNA]</scope>
    <source>
        <strain evidence="1 2">DSM 19056</strain>
    </source>
</reference>
<dbReference type="InterPro" id="IPR036583">
    <property type="entry name" value="23S_rRNA_IVS_sf"/>
</dbReference>
<gene>
    <name evidence="1" type="ORF">AP75_10475</name>
</gene>
<dbReference type="CDD" id="cd16377">
    <property type="entry name" value="23S_rRNA_IVP_like"/>
    <property type="match status" value="1"/>
</dbReference>
<name>A0A246B888_9FLAO</name>
<proteinExistence type="predicted"/>
<organism evidence="1 2">
    <name type="scientific">Kaistella haifensis DSM 19056</name>
    <dbReference type="NCBI Taxonomy" id="1450526"/>
    <lineage>
        <taxon>Bacteria</taxon>
        <taxon>Pseudomonadati</taxon>
        <taxon>Bacteroidota</taxon>
        <taxon>Flavobacteriia</taxon>
        <taxon>Flavobacteriales</taxon>
        <taxon>Weeksellaceae</taxon>
        <taxon>Chryseobacterium group</taxon>
        <taxon>Kaistella</taxon>
    </lineage>
</organism>
<evidence type="ECO:0000313" key="2">
    <source>
        <dbReference type="Proteomes" id="UP000197587"/>
    </source>
</evidence>
<dbReference type="AlphaFoldDB" id="A0A246B888"/>